<dbReference type="EMBL" id="JAASQP010000001">
    <property type="protein sequence ID" value="NIJ23545.1"/>
    <property type="molecule type" value="Genomic_DNA"/>
</dbReference>
<evidence type="ECO:0000256" key="8">
    <source>
        <dbReference type="ARBA" id="ARBA00023136"/>
    </source>
</evidence>
<keyword evidence="7 10" id="KW-0406">Ion transport</keyword>
<comment type="caution">
    <text evidence="11">The sequence shown here is derived from an EMBL/GenBank/DDBJ whole genome shotgun (WGS) entry which is preliminary data.</text>
</comment>
<dbReference type="SUPFAM" id="SSF81330">
    <property type="entry name" value="Gated mechanosensitive channel"/>
    <property type="match status" value="1"/>
</dbReference>
<evidence type="ECO:0000256" key="4">
    <source>
        <dbReference type="ARBA" id="ARBA00022475"/>
    </source>
</evidence>
<evidence type="ECO:0000256" key="1">
    <source>
        <dbReference type="ARBA" id="ARBA00004651"/>
    </source>
</evidence>
<comment type="subcellular location">
    <subcellularLocation>
        <location evidence="10">Cell inner membrane</location>
        <topology evidence="10">Multi-pass membrane protein</topology>
    </subcellularLocation>
    <subcellularLocation>
        <location evidence="1">Cell membrane</location>
        <topology evidence="1">Multi-pass membrane protein</topology>
    </subcellularLocation>
</comment>
<dbReference type="RefSeq" id="WP_140231192.1">
    <property type="nucleotide sequence ID" value="NZ_BAAAEV010000001.1"/>
</dbReference>
<evidence type="ECO:0000256" key="6">
    <source>
        <dbReference type="ARBA" id="ARBA00022989"/>
    </source>
</evidence>
<evidence type="ECO:0000256" key="3">
    <source>
        <dbReference type="ARBA" id="ARBA00022448"/>
    </source>
</evidence>
<dbReference type="NCBIfam" id="TIGR00220">
    <property type="entry name" value="mscL"/>
    <property type="match status" value="1"/>
</dbReference>
<evidence type="ECO:0000256" key="9">
    <source>
        <dbReference type="ARBA" id="ARBA00023303"/>
    </source>
</evidence>
<dbReference type="PANTHER" id="PTHR30266:SF2">
    <property type="entry name" value="LARGE-CONDUCTANCE MECHANOSENSITIVE CHANNEL"/>
    <property type="match status" value="1"/>
</dbReference>
<proteinExistence type="inferred from homology"/>
<evidence type="ECO:0000256" key="7">
    <source>
        <dbReference type="ARBA" id="ARBA00023065"/>
    </source>
</evidence>
<keyword evidence="4 10" id="KW-1003">Cell membrane</keyword>
<organism evidence="11 12">
    <name type="scientific">Sphingomonas japonica</name>
    <dbReference type="NCBI Taxonomy" id="511662"/>
    <lineage>
        <taxon>Bacteria</taxon>
        <taxon>Pseudomonadati</taxon>
        <taxon>Pseudomonadota</taxon>
        <taxon>Alphaproteobacteria</taxon>
        <taxon>Sphingomonadales</taxon>
        <taxon>Sphingomonadaceae</taxon>
        <taxon>Sphingomonas</taxon>
    </lineage>
</organism>
<protein>
    <recommendedName>
        <fullName evidence="10">Large-conductance mechanosensitive channel</fullName>
    </recommendedName>
</protein>
<keyword evidence="9 10" id="KW-0407">Ion channel</keyword>
<keyword evidence="6 10" id="KW-1133">Transmembrane helix</keyword>
<comment type="similarity">
    <text evidence="2 10">Belongs to the MscL family.</text>
</comment>
<dbReference type="PRINTS" id="PR01264">
    <property type="entry name" value="MECHCHANNEL"/>
</dbReference>
<dbReference type="InterPro" id="IPR036019">
    <property type="entry name" value="MscL_channel"/>
</dbReference>
<feature type="transmembrane region" description="Helical" evidence="10">
    <location>
        <begin position="12"/>
        <end position="31"/>
    </location>
</feature>
<comment type="subunit">
    <text evidence="10">Homopentamer.</text>
</comment>
<comment type="function">
    <text evidence="10">Channel that opens in response to stretch forces in the membrane lipid bilayer. May participate in the regulation of osmotic pressure changes within the cell.</text>
</comment>
<evidence type="ECO:0000313" key="11">
    <source>
        <dbReference type="EMBL" id="NIJ23545.1"/>
    </source>
</evidence>
<keyword evidence="12" id="KW-1185">Reference proteome</keyword>
<keyword evidence="5 10" id="KW-0812">Transmembrane</keyword>
<accession>A0ABX0U0C1</accession>
<gene>
    <name evidence="10" type="primary">mscL</name>
    <name evidence="11" type="ORF">FHT01_001087</name>
</gene>
<keyword evidence="10" id="KW-0997">Cell inner membrane</keyword>
<feature type="transmembrane region" description="Helical" evidence="10">
    <location>
        <begin position="83"/>
        <end position="107"/>
    </location>
</feature>
<evidence type="ECO:0000256" key="2">
    <source>
        <dbReference type="ARBA" id="ARBA00007254"/>
    </source>
</evidence>
<dbReference type="InterPro" id="IPR019823">
    <property type="entry name" value="Mechanosensitive_channel_CS"/>
</dbReference>
<dbReference type="HAMAP" id="MF_00115">
    <property type="entry name" value="MscL"/>
    <property type="match status" value="1"/>
</dbReference>
<keyword evidence="3 10" id="KW-0813">Transport</keyword>
<reference evidence="11 12" key="1">
    <citation type="submission" date="2020-03" db="EMBL/GenBank/DDBJ databases">
        <title>Genomic Encyclopedia of Type Strains, Phase IV (KMG-IV): sequencing the most valuable type-strain genomes for metagenomic binning, comparative biology and taxonomic classification.</title>
        <authorList>
            <person name="Goeker M."/>
        </authorList>
    </citation>
    <scope>NUCLEOTIDE SEQUENCE [LARGE SCALE GENOMIC DNA]</scope>
    <source>
        <strain evidence="11 12">DSM 22753</strain>
    </source>
</reference>
<keyword evidence="8 10" id="KW-0472">Membrane</keyword>
<dbReference type="Gene3D" id="1.10.1200.120">
    <property type="entry name" value="Large-conductance mechanosensitive channel, MscL, domain 1"/>
    <property type="match status" value="1"/>
</dbReference>
<dbReference type="Pfam" id="PF01741">
    <property type="entry name" value="MscL"/>
    <property type="match status" value="1"/>
</dbReference>
<dbReference type="NCBIfam" id="NF010557">
    <property type="entry name" value="PRK13952.1"/>
    <property type="match status" value="1"/>
</dbReference>
<evidence type="ECO:0000256" key="10">
    <source>
        <dbReference type="HAMAP-Rule" id="MF_00115"/>
    </source>
</evidence>
<dbReference type="PANTHER" id="PTHR30266">
    <property type="entry name" value="MECHANOSENSITIVE CHANNEL MSCL"/>
    <property type="match status" value="1"/>
</dbReference>
<evidence type="ECO:0000313" key="12">
    <source>
        <dbReference type="Proteomes" id="UP000788153"/>
    </source>
</evidence>
<name>A0ABX0U0C1_9SPHN</name>
<dbReference type="InterPro" id="IPR001185">
    <property type="entry name" value="MS_channel"/>
</dbReference>
<evidence type="ECO:0000256" key="5">
    <source>
        <dbReference type="ARBA" id="ARBA00022692"/>
    </source>
</evidence>
<dbReference type="Proteomes" id="UP000788153">
    <property type="component" value="Unassembled WGS sequence"/>
</dbReference>
<sequence>MLNEFKTFIARGNVLDLAVGVIIGAAFGTITKSLTDDVIMPVIGAIFGGFDFTSYFVRLGPIPATYTGSPENYAALKEAGVPLFGYGAFLTVVINFVILAFIVFLLVRSVNRMLAKMEKEKAEGTAPPAAEAADIVLLREIRDELKARPGTNPPL</sequence>
<dbReference type="InterPro" id="IPR037673">
    <property type="entry name" value="MSC/AndL"/>
</dbReference>
<dbReference type="PROSITE" id="PS01327">
    <property type="entry name" value="MSCL"/>
    <property type="match status" value="1"/>
</dbReference>